<evidence type="ECO:0000256" key="6">
    <source>
        <dbReference type="ARBA" id="ARBA00023004"/>
    </source>
</evidence>
<evidence type="ECO:0008006" key="11">
    <source>
        <dbReference type="Google" id="ProtNLM"/>
    </source>
</evidence>
<dbReference type="OrthoDB" id="3934656at2759"/>
<dbReference type="InterPro" id="IPR050476">
    <property type="entry name" value="Insect_CytP450_Detox"/>
</dbReference>
<organism evidence="9 10">
    <name type="scientific">Rotaria sordida</name>
    <dbReference type="NCBI Taxonomy" id="392033"/>
    <lineage>
        <taxon>Eukaryota</taxon>
        <taxon>Metazoa</taxon>
        <taxon>Spiralia</taxon>
        <taxon>Gnathifera</taxon>
        <taxon>Rotifera</taxon>
        <taxon>Eurotatoria</taxon>
        <taxon>Bdelloidea</taxon>
        <taxon>Philodinida</taxon>
        <taxon>Philodinidae</taxon>
        <taxon>Rotaria</taxon>
    </lineage>
</organism>
<dbReference type="PROSITE" id="PS00086">
    <property type="entry name" value="CYTOCHROME_P450"/>
    <property type="match status" value="1"/>
</dbReference>
<comment type="cofactor">
    <cofactor evidence="1">
        <name>heme</name>
        <dbReference type="ChEBI" id="CHEBI:30413"/>
    </cofactor>
</comment>
<gene>
    <name evidence="9" type="ORF">RFH988_LOCUS21291</name>
</gene>
<dbReference type="Gene3D" id="1.10.630.10">
    <property type="entry name" value="Cytochrome P450"/>
    <property type="match status" value="2"/>
</dbReference>
<keyword evidence="6 8" id="KW-0408">Iron</keyword>
<keyword evidence="7 8" id="KW-0503">Monooxygenase</keyword>
<dbReference type="EMBL" id="CAJNOO010001349">
    <property type="protein sequence ID" value="CAF1139237.1"/>
    <property type="molecule type" value="Genomic_DNA"/>
</dbReference>
<dbReference type="PANTHER" id="PTHR24292:SF54">
    <property type="entry name" value="CYP9F3-RELATED"/>
    <property type="match status" value="1"/>
</dbReference>
<evidence type="ECO:0000256" key="1">
    <source>
        <dbReference type="ARBA" id="ARBA00001971"/>
    </source>
</evidence>
<sequence>MSKYPLVQSKLKTELAEYHHQRLSIEQLNSLSYLDCVLREVLRSAPPIIGTLRTLQIDDRLPSSARDARYWLGPINPDQFYPERFQNEDNTIRNKAAWIVFGGGHRQYMGQDLARLELKAISRDVRYWSGPIDPDQFYPERFQNEDNTIRNKAAWIVFGGGHRQCMGQDLPRLELKAICARLMQHVTFSDGGPDVNAGGYKHADTLLPKRIGVTITFD</sequence>
<dbReference type="PANTHER" id="PTHR24292">
    <property type="entry name" value="CYTOCHROME P450"/>
    <property type="match status" value="1"/>
</dbReference>
<evidence type="ECO:0000313" key="9">
    <source>
        <dbReference type="EMBL" id="CAF1139237.1"/>
    </source>
</evidence>
<evidence type="ECO:0000256" key="8">
    <source>
        <dbReference type="RuleBase" id="RU000461"/>
    </source>
</evidence>
<dbReference type="GO" id="GO:0020037">
    <property type="term" value="F:heme binding"/>
    <property type="evidence" value="ECO:0007669"/>
    <property type="project" value="InterPro"/>
</dbReference>
<protein>
    <recommendedName>
        <fullName evidence="11">Cytochrome P450</fullName>
    </recommendedName>
</protein>
<dbReference type="AlphaFoldDB" id="A0A814RXF8"/>
<dbReference type="GO" id="GO:0005506">
    <property type="term" value="F:iron ion binding"/>
    <property type="evidence" value="ECO:0007669"/>
    <property type="project" value="InterPro"/>
</dbReference>
<dbReference type="GO" id="GO:0004497">
    <property type="term" value="F:monooxygenase activity"/>
    <property type="evidence" value="ECO:0007669"/>
    <property type="project" value="UniProtKB-KW"/>
</dbReference>
<proteinExistence type="inferred from homology"/>
<keyword evidence="5 8" id="KW-0560">Oxidoreductase</keyword>
<evidence type="ECO:0000313" key="10">
    <source>
        <dbReference type="Proteomes" id="UP000663882"/>
    </source>
</evidence>
<comment type="similarity">
    <text evidence="2 8">Belongs to the cytochrome P450 family.</text>
</comment>
<dbReference type="InterPro" id="IPR017972">
    <property type="entry name" value="Cyt_P450_CS"/>
</dbReference>
<dbReference type="InterPro" id="IPR036396">
    <property type="entry name" value="Cyt_P450_sf"/>
</dbReference>
<evidence type="ECO:0000256" key="5">
    <source>
        <dbReference type="ARBA" id="ARBA00023002"/>
    </source>
</evidence>
<dbReference type="SUPFAM" id="SSF48264">
    <property type="entry name" value="Cytochrome P450"/>
    <property type="match status" value="2"/>
</dbReference>
<accession>A0A814RXF8</accession>
<name>A0A814RXF8_9BILA</name>
<evidence type="ECO:0000256" key="2">
    <source>
        <dbReference type="ARBA" id="ARBA00010617"/>
    </source>
</evidence>
<evidence type="ECO:0000256" key="3">
    <source>
        <dbReference type="ARBA" id="ARBA00022617"/>
    </source>
</evidence>
<evidence type="ECO:0000256" key="4">
    <source>
        <dbReference type="ARBA" id="ARBA00022723"/>
    </source>
</evidence>
<evidence type="ECO:0000256" key="7">
    <source>
        <dbReference type="ARBA" id="ARBA00023033"/>
    </source>
</evidence>
<comment type="caution">
    <text evidence="9">The sequence shown here is derived from an EMBL/GenBank/DDBJ whole genome shotgun (WGS) entry which is preliminary data.</text>
</comment>
<keyword evidence="3 8" id="KW-0349">Heme</keyword>
<dbReference type="Pfam" id="PF00067">
    <property type="entry name" value="p450"/>
    <property type="match status" value="1"/>
</dbReference>
<dbReference type="Proteomes" id="UP000663882">
    <property type="component" value="Unassembled WGS sequence"/>
</dbReference>
<dbReference type="InterPro" id="IPR001128">
    <property type="entry name" value="Cyt_P450"/>
</dbReference>
<keyword evidence="4 8" id="KW-0479">Metal-binding</keyword>
<reference evidence="9" key="1">
    <citation type="submission" date="2021-02" db="EMBL/GenBank/DDBJ databases">
        <authorList>
            <person name="Nowell W R."/>
        </authorList>
    </citation>
    <scope>NUCLEOTIDE SEQUENCE</scope>
</reference>
<dbReference type="GO" id="GO:0016705">
    <property type="term" value="F:oxidoreductase activity, acting on paired donors, with incorporation or reduction of molecular oxygen"/>
    <property type="evidence" value="ECO:0007669"/>
    <property type="project" value="InterPro"/>
</dbReference>